<evidence type="ECO:0000313" key="2">
    <source>
        <dbReference type="EMBL" id="KAH0858134.1"/>
    </source>
</evidence>
<evidence type="ECO:0000256" key="1">
    <source>
        <dbReference type="SAM" id="MobiDB-lite"/>
    </source>
</evidence>
<proteinExistence type="predicted"/>
<evidence type="ECO:0000313" key="3">
    <source>
        <dbReference type="Proteomes" id="UP000824890"/>
    </source>
</evidence>
<gene>
    <name evidence="2" type="ORF">HID58_086395</name>
</gene>
<organism evidence="2 3">
    <name type="scientific">Brassica napus</name>
    <name type="common">Rape</name>
    <dbReference type="NCBI Taxonomy" id="3708"/>
    <lineage>
        <taxon>Eukaryota</taxon>
        <taxon>Viridiplantae</taxon>
        <taxon>Streptophyta</taxon>
        <taxon>Embryophyta</taxon>
        <taxon>Tracheophyta</taxon>
        <taxon>Spermatophyta</taxon>
        <taxon>Magnoliopsida</taxon>
        <taxon>eudicotyledons</taxon>
        <taxon>Gunneridae</taxon>
        <taxon>Pentapetalae</taxon>
        <taxon>rosids</taxon>
        <taxon>malvids</taxon>
        <taxon>Brassicales</taxon>
        <taxon>Brassicaceae</taxon>
        <taxon>Brassiceae</taxon>
        <taxon>Brassica</taxon>
    </lineage>
</organism>
<protein>
    <submittedName>
        <fullName evidence="2">Uncharacterized protein</fullName>
    </submittedName>
</protein>
<sequence>MFNHIVLCRVDKKSELKTNSKRNVNEQTLGSGESSGYSSLVTSPSCDVTMPFHSFGNPVSTENDSSSIWISPDFILDSSKDYP</sequence>
<accession>A0ABQ7XRP3</accession>
<reference evidence="2 3" key="1">
    <citation type="submission" date="2021-05" db="EMBL/GenBank/DDBJ databases">
        <title>Genome Assembly of Synthetic Allotetraploid Brassica napus Reveals Homoeologous Exchanges between Subgenomes.</title>
        <authorList>
            <person name="Davis J.T."/>
        </authorList>
    </citation>
    <scope>NUCLEOTIDE SEQUENCE [LARGE SCALE GENOMIC DNA]</scope>
    <source>
        <strain evidence="3">cv. Da-Ae</strain>
        <tissue evidence="2">Seedling</tissue>
    </source>
</reference>
<name>A0ABQ7XRP3_BRANA</name>
<comment type="caution">
    <text evidence="2">The sequence shown here is derived from an EMBL/GenBank/DDBJ whole genome shotgun (WGS) entry which is preliminary data.</text>
</comment>
<keyword evidence="3" id="KW-1185">Reference proteome</keyword>
<feature type="region of interest" description="Disordered" evidence="1">
    <location>
        <begin position="19"/>
        <end position="38"/>
    </location>
</feature>
<dbReference type="Proteomes" id="UP000824890">
    <property type="component" value="Unassembled WGS sequence"/>
</dbReference>
<dbReference type="EMBL" id="JAGKQM010000019">
    <property type="protein sequence ID" value="KAH0858134.1"/>
    <property type="molecule type" value="Genomic_DNA"/>
</dbReference>